<comment type="caution">
    <text evidence="1">The sequence shown here is derived from an EMBL/GenBank/DDBJ whole genome shotgun (WGS) entry which is preliminary data.</text>
</comment>
<reference evidence="2" key="3">
    <citation type="journal article" date="2018" name="Mol. Plant Microbe Interact.">
        <title>Genome sequence resources for the wheat stripe rust pathogen (Puccinia striiformis f. sp. tritici) and the barley stripe rust pathogen (Puccinia striiformis f. sp. hordei).</title>
        <authorList>
            <person name="Xia C."/>
            <person name="Wang M."/>
            <person name="Yin C."/>
            <person name="Cornejo O.E."/>
            <person name="Hulbert S.H."/>
            <person name="Chen X."/>
        </authorList>
    </citation>
    <scope>NUCLEOTIDE SEQUENCE [LARGE SCALE GENOMIC DNA]</scope>
    <source>
        <strain evidence="2">93TX-2</strain>
    </source>
</reference>
<dbReference type="VEuPathDB" id="FungiDB:PSTT_03972"/>
<gene>
    <name evidence="1" type="ORF">PSHT_09593</name>
</gene>
<evidence type="ECO:0000313" key="1">
    <source>
        <dbReference type="EMBL" id="POW08277.1"/>
    </source>
</evidence>
<dbReference type="EMBL" id="PKSM01000138">
    <property type="protein sequence ID" value="POW08277.1"/>
    <property type="molecule type" value="Genomic_DNA"/>
</dbReference>
<feature type="non-terminal residue" evidence="1">
    <location>
        <position position="1"/>
    </location>
</feature>
<proteinExistence type="predicted"/>
<evidence type="ECO:0000313" key="2">
    <source>
        <dbReference type="Proteomes" id="UP000238274"/>
    </source>
</evidence>
<dbReference type="VEuPathDB" id="FungiDB:PSHT_09593"/>
<reference evidence="2" key="2">
    <citation type="journal article" date="2018" name="BMC Genomics">
        <title>Genomic insights into host adaptation between the wheat stripe rust pathogen (Puccinia striiformis f. sp. tritici) and the barley stripe rust pathogen (Puccinia striiformis f. sp. hordei).</title>
        <authorList>
            <person name="Xia C."/>
            <person name="Wang M."/>
            <person name="Yin C."/>
            <person name="Cornejo O.E."/>
            <person name="Hulbert S.H."/>
            <person name="Chen X."/>
        </authorList>
    </citation>
    <scope>NUCLEOTIDE SEQUENCE [LARGE SCALE GENOMIC DNA]</scope>
    <source>
        <strain evidence="2">93TX-2</strain>
    </source>
</reference>
<reference evidence="1 2" key="1">
    <citation type="submission" date="2017-12" db="EMBL/GenBank/DDBJ databases">
        <title>Gene loss provides genomic basis for host adaptation in cereal stripe rust fungi.</title>
        <authorList>
            <person name="Xia C."/>
        </authorList>
    </citation>
    <scope>NUCLEOTIDE SEQUENCE [LARGE SCALE GENOMIC DNA]</scope>
    <source>
        <strain evidence="1 2">93TX-2</strain>
    </source>
</reference>
<name>A0A2S4VFJ5_9BASI</name>
<sequence length="276" mass="31464">KQHQERRPAAAPNIMEEHPLSPNNHIQEAEAAAAETKTYFDLKAHSDLLTTEQQEQQNEQQPILPELLHPLNTPKKNRSQHTMIDPTLDPTLATRTPSPQLTPANEEKTNDPIKETQAANCVLKKNREEPGMSVKPNNGNEDDNQTDSESLGSSQPEGQKSAKKRKFKGSEALEAQKELIKISHKKMAAMQTVADDVIMLKDLSAMDPISRAFYTAKKEEIVTYWLASLRLLVFDELSFIMFNSFYFFYNFLILLFYFLSKISFSQHFCDPHQLSK</sequence>
<dbReference type="Proteomes" id="UP000238274">
    <property type="component" value="Unassembled WGS sequence"/>
</dbReference>
<accession>A0A2S4VFJ5</accession>
<organism evidence="1 2">
    <name type="scientific">Puccinia striiformis</name>
    <dbReference type="NCBI Taxonomy" id="27350"/>
    <lineage>
        <taxon>Eukaryota</taxon>
        <taxon>Fungi</taxon>
        <taxon>Dikarya</taxon>
        <taxon>Basidiomycota</taxon>
        <taxon>Pucciniomycotina</taxon>
        <taxon>Pucciniomycetes</taxon>
        <taxon>Pucciniales</taxon>
        <taxon>Pucciniaceae</taxon>
        <taxon>Puccinia</taxon>
    </lineage>
</organism>
<keyword evidence="2" id="KW-1185">Reference proteome</keyword>
<protein>
    <submittedName>
        <fullName evidence="1">Uncharacterized protein</fullName>
    </submittedName>
</protein>